<accession>A0A9X4QUB0</accession>
<dbReference type="PANTHER" id="PTHR12304:SF4">
    <property type="entry name" value="URIDINE NUCLEOSIDASE"/>
    <property type="match status" value="1"/>
</dbReference>
<dbReference type="PANTHER" id="PTHR12304">
    <property type="entry name" value="INOSINE-URIDINE PREFERRING NUCLEOSIDE HYDROLASE"/>
    <property type="match status" value="1"/>
</dbReference>
<dbReference type="AlphaFoldDB" id="A0A9X4QUB0"/>
<evidence type="ECO:0000256" key="1">
    <source>
        <dbReference type="ARBA" id="ARBA00022801"/>
    </source>
</evidence>
<dbReference type="InterPro" id="IPR001910">
    <property type="entry name" value="Inosine/uridine_hydrolase_dom"/>
</dbReference>
<dbReference type="EMBL" id="JAPDIA010000007">
    <property type="protein sequence ID" value="MDG0811289.1"/>
    <property type="molecule type" value="Genomic_DNA"/>
</dbReference>
<dbReference type="Gene3D" id="3.90.245.10">
    <property type="entry name" value="Ribonucleoside hydrolase-like"/>
    <property type="match status" value="1"/>
</dbReference>
<sequence>MQTNKIILDTDIGDDIDDALALALALRSPELELLGVTTVFKNVRARAQLARRLLDLGGRPDIPVFAGCPQPLINRVDDREVPCQWSADMENARCEEEESAAGFLVRQAAAFPGEVTLVPIGPLTNIAAAIAACPDFKSRIKRIVLMGGAFHSHFAEWNIYCDPEAARIVFESGIPVVAVGLDVTLKCRLSRDEVDELKAMTGVAGDPYRNFLMELVDRWLRFSGNLPVLHDPLAVCAVFDEAVLTLKREVVQVETRGEFTRGLTFNRTGGDWVNPGESEEGAWIAEEVDAPRFFATFLPRVFGASFAGGR</sequence>
<keyword evidence="5" id="KW-1185">Reference proteome</keyword>
<dbReference type="Pfam" id="PF01156">
    <property type="entry name" value="IU_nuc_hydro"/>
    <property type="match status" value="1"/>
</dbReference>
<gene>
    <name evidence="4" type="ORF">OMP40_19375</name>
</gene>
<dbReference type="GO" id="GO:0005829">
    <property type="term" value="C:cytosol"/>
    <property type="evidence" value="ECO:0007669"/>
    <property type="project" value="TreeGrafter"/>
</dbReference>
<keyword evidence="1 4" id="KW-0378">Hydrolase</keyword>
<dbReference type="GO" id="GO:0006152">
    <property type="term" value="P:purine nucleoside catabolic process"/>
    <property type="evidence" value="ECO:0007669"/>
    <property type="project" value="TreeGrafter"/>
</dbReference>
<dbReference type="RefSeq" id="WP_277533810.1">
    <property type="nucleotide sequence ID" value="NZ_JAPDIA010000007.1"/>
</dbReference>
<keyword evidence="2" id="KW-0326">Glycosidase</keyword>
<dbReference type="GO" id="GO:0008477">
    <property type="term" value="F:purine nucleosidase activity"/>
    <property type="evidence" value="ECO:0007669"/>
    <property type="project" value="TreeGrafter"/>
</dbReference>
<evidence type="ECO:0000313" key="5">
    <source>
        <dbReference type="Proteomes" id="UP001153404"/>
    </source>
</evidence>
<comment type="caution">
    <text evidence="4">The sequence shown here is derived from an EMBL/GenBank/DDBJ whole genome shotgun (WGS) entry which is preliminary data.</text>
</comment>
<organism evidence="4 5">
    <name type="scientific">Cohnella rhizosphaerae</name>
    <dbReference type="NCBI Taxonomy" id="1457232"/>
    <lineage>
        <taxon>Bacteria</taxon>
        <taxon>Bacillati</taxon>
        <taxon>Bacillota</taxon>
        <taxon>Bacilli</taxon>
        <taxon>Bacillales</taxon>
        <taxon>Paenibacillaceae</taxon>
        <taxon>Cohnella</taxon>
    </lineage>
</organism>
<dbReference type="InterPro" id="IPR023186">
    <property type="entry name" value="IUNH"/>
</dbReference>
<name>A0A9X4QUB0_9BACL</name>
<dbReference type="InterPro" id="IPR036452">
    <property type="entry name" value="Ribo_hydro-like"/>
</dbReference>
<reference evidence="4" key="1">
    <citation type="submission" date="2022-10" db="EMBL/GenBank/DDBJ databases">
        <title>Comparative genomic analysis of Cohnella hashimotonis sp. nov., isolated from the International Space Station.</title>
        <authorList>
            <person name="Simpson A."/>
            <person name="Venkateswaran K."/>
        </authorList>
    </citation>
    <scope>NUCLEOTIDE SEQUENCE</scope>
    <source>
        <strain evidence="4">DSM 28161</strain>
    </source>
</reference>
<evidence type="ECO:0000259" key="3">
    <source>
        <dbReference type="Pfam" id="PF01156"/>
    </source>
</evidence>
<protein>
    <submittedName>
        <fullName evidence="4">Nucleoside hydrolase</fullName>
    </submittedName>
</protein>
<dbReference type="SUPFAM" id="SSF53590">
    <property type="entry name" value="Nucleoside hydrolase"/>
    <property type="match status" value="1"/>
</dbReference>
<dbReference type="Proteomes" id="UP001153404">
    <property type="component" value="Unassembled WGS sequence"/>
</dbReference>
<evidence type="ECO:0000313" key="4">
    <source>
        <dbReference type="EMBL" id="MDG0811289.1"/>
    </source>
</evidence>
<evidence type="ECO:0000256" key="2">
    <source>
        <dbReference type="ARBA" id="ARBA00023295"/>
    </source>
</evidence>
<feature type="domain" description="Inosine/uridine-preferring nucleoside hydrolase" evidence="3">
    <location>
        <begin position="6"/>
        <end position="294"/>
    </location>
</feature>
<proteinExistence type="predicted"/>